<keyword evidence="1" id="KW-0694">RNA-binding</keyword>
<dbReference type="AlphaFoldDB" id="A0A081BHI2"/>
<dbReference type="Pfam" id="PF13275">
    <property type="entry name" value="S4_2"/>
    <property type="match status" value="1"/>
</dbReference>
<dbReference type="Proteomes" id="UP000028700">
    <property type="component" value="Unassembled WGS sequence"/>
</dbReference>
<dbReference type="EMBL" id="BBJM01000007">
    <property type="protein sequence ID" value="GAK47500.1"/>
    <property type="molecule type" value="Genomic_DNA"/>
</dbReference>
<gene>
    <name evidence="2" type="ORF">LOSG293_070390</name>
</gene>
<dbReference type="InterPro" id="IPR036986">
    <property type="entry name" value="S4_RNA-bd_sf"/>
</dbReference>
<name>A0A081BHI2_9LACO</name>
<dbReference type="SUPFAM" id="SSF55174">
    <property type="entry name" value="Alpha-L RNA-binding motif"/>
    <property type="match status" value="1"/>
</dbReference>
<organism evidence="2 3">
    <name type="scientific">Secundilactobacillus oryzae JCM 18671</name>
    <dbReference type="NCBI Taxonomy" id="1291743"/>
    <lineage>
        <taxon>Bacteria</taxon>
        <taxon>Bacillati</taxon>
        <taxon>Bacillota</taxon>
        <taxon>Bacilli</taxon>
        <taxon>Lactobacillales</taxon>
        <taxon>Lactobacillaceae</taxon>
        <taxon>Secundilactobacillus</taxon>
    </lineage>
</organism>
<dbReference type="Gene3D" id="3.10.290.10">
    <property type="entry name" value="RNA-binding S4 domain"/>
    <property type="match status" value="1"/>
</dbReference>
<dbReference type="GO" id="GO:0003723">
    <property type="term" value="F:RNA binding"/>
    <property type="evidence" value="ECO:0007669"/>
    <property type="project" value="UniProtKB-KW"/>
</dbReference>
<evidence type="ECO:0000313" key="3">
    <source>
        <dbReference type="Proteomes" id="UP000028700"/>
    </source>
</evidence>
<proteinExistence type="predicted"/>
<dbReference type="NCBIfam" id="TIGR02988">
    <property type="entry name" value="YaaA_near_RecF"/>
    <property type="match status" value="1"/>
</dbReference>
<protein>
    <submittedName>
        <fullName evidence="2">S4 domain-containing protein YaaA</fullName>
    </submittedName>
</protein>
<keyword evidence="3" id="KW-1185">Reference proteome</keyword>
<sequence length="76" mass="8528">MGEEMNKDVTIDTPYITLGQLLKEEAVVGTGGQAKWYLREHTVSVNSEPDDRRGRKLYDGDTVQVPEVGTFTIRSK</sequence>
<accession>A0A081BHI2</accession>
<dbReference type="PROSITE" id="PS50889">
    <property type="entry name" value="S4"/>
    <property type="match status" value="1"/>
</dbReference>
<comment type="caution">
    <text evidence="2">The sequence shown here is derived from an EMBL/GenBank/DDBJ whole genome shotgun (WGS) entry which is preliminary data.</text>
</comment>
<dbReference type="STRING" id="1291743.LOSG293_070390"/>
<reference evidence="2" key="1">
    <citation type="journal article" date="2014" name="Genome Announc.">
        <title>Draft Genome Sequence of Lactobacillus oryzae Strain SG293T.</title>
        <authorList>
            <person name="Tanizawa Y."/>
            <person name="Fujisawa T."/>
            <person name="Mochizuki T."/>
            <person name="Kaminuma E."/>
            <person name="Nakamura Y."/>
            <person name="Tohno M."/>
        </authorList>
    </citation>
    <scope>NUCLEOTIDE SEQUENCE [LARGE SCALE GENOMIC DNA]</scope>
    <source>
        <strain evidence="2">SG293</strain>
    </source>
</reference>
<dbReference type="eggNOG" id="COG2501">
    <property type="taxonomic scope" value="Bacteria"/>
</dbReference>
<evidence type="ECO:0000313" key="2">
    <source>
        <dbReference type="EMBL" id="GAK47500.1"/>
    </source>
</evidence>
<evidence type="ECO:0000256" key="1">
    <source>
        <dbReference type="PROSITE-ProRule" id="PRU00182"/>
    </source>
</evidence>
<dbReference type="InterPro" id="IPR014330">
    <property type="entry name" value="RNA-bd_S4-rel_YaaA"/>
</dbReference>